<sequence>MTDKETNKTDSKINPLTTLLSITVGVTVLWKHLNWLSPYLLPSILLGIALYLFYMFVIRNRPQYKHNKYWITVLVISVLSPIALTVNDYLDNSYRIELSEKFEKNMRILRWITYEPTTMNPYAKRHEGLEEIKQELKIIEENGFTGIITFSSKGDLSSIPREAKNIGIKGVIMGIMDPTDEEELERAINESEFVDAYCVGHMFTDYDYGQGEVIYAVEKVRESTNKPITTTLRPNGYLAFPSLTNSIDWFFPDIHTRWYTNASVEKNFRETKYLIEKVSDVQRAYPYKPILLKMISLPSDDAKNASPKEQFMFFRNIVEYSKSDMDFPERVYPSYFSSFDIPWKTPERKWPSGEVHVGLFDKNGKPKKFIDPDSKKEISVISAFDWVDTVQTIE</sequence>
<protein>
    <submittedName>
        <fullName evidence="2">Exo-beta-1,3-glucanase, GH17 family</fullName>
    </submittedName>
</protein>
<keyword evidence="1" id="KW-1133">Transmembrane helix</keyword>
<evidence type="ECO:0000256" key="1">
    <source>
        <dbReference type="SAM" id="Phobius"/>
    </source>
</evidence>
<keyword evidence="1" id="KW-0472">Membrane</keyword>
<evidence type="ECO:0000313" key="2">
    <source>
        <dbReference type="EMBL" id="VFK44241.1"/>
    </source>
</evidence>
<dbReference type="EMBL" id="CAADFT010000033">
    <property type="protein sequence ID" value="VFK44241.1"/>
    <property type="molecule type" value="Genomic_DNA"/>
</dbReference>
<organism evidence="2">
    <name type="scientific">Candidatus Kentrum sp. TC</name>
    <dbReference type="NCBI Taxonomy" id="2126339"/>
    <lineage>
        <taxon>Bacteria</taxon>
        <taxon>Pseudomonadati</taxon>
        <taxon>Pseudomonadota</taxon>
        <taxon>Gammaproteobacteria</taxon>
        <taxon>Candidatus Kentrum</taxon>
    </lineage>
</organism>
<proteinExistence type="predicted"/>
<keyword evidence="1" id="KW-0812">Transmembrane</keyword>
<dbReference type="InterPro" id="IPR017853">
    <property type="entry name" value="GH"/>
</dbReference>
<dbReference type="AlphaFoldDB" id="A0A450YRR0"/>
<dbReference type="Gene3D" id="3.20.20.80">
    <property type="entry name" value="Glycosidases"/>
    <property type="match status" value="1"/>
</dbReference>
<gene>
    <name evidence="2" type="ORF">BECKTC1821E_GA0114239_10336</name>
</gene>
<feature type="transmembrane region" description="Helical" evidence="1">
    <location>
        <begin position="39"/>
        <end position="57"/>
    </location>
</feature>
<reference evidence="2" key="1">
    <citation type="submission" date="2019-02" db="EMBL/GenBank/DDBJ databases">
        <authorList>
            <person name="Gruber-Vodicka R. H."/>
            <person name="Seah K. B. B."/>
        </authorList>
    </citation>
    <scope>NUCLEOTIDE SEQUENCE</scope>
    <source>
        <strain evidence="2">BECK_BZ125</strain>
    </source>
</reference>
<dbReference type="SUPFAM" id="SSF51445">
    <property type="entry name" value="(Trans)glycosidases"/>
    <property type="match status" value="1"/>
</dbReference>
<feature type="transmembrane region" description="Helical" evidence="1">
    <location>
        <begin position="69"/>
        <end position="90"/>
    </location>
</feature>
<name>A0A450YRR0_9GAMM</name>
<feature type="transmembrane region" description="Helical" evidence="1">
    <location>
        <begin position="12"/>
        <end position="33"/>
    </location>
</feature>
<accession>A0A450YRR0</accession>